<keyword evidence="8" id="KW-1185">Reference proteome</keyword>
<name>A0ABS2GS46_9BURK</name>
<dbReference type="HAMAP" id="MF_00340">
    <property type="entry name" value="Ribosomal_bL32"/>
    <property type="match status" value="1"/>
</dbReference>
<evidence type="ECO:0000256" key="3">
    <source>
        <dbReference type="ARBA" id="ARBA00023274"/>
    </source>
</evidence>
<accession>A0ABS2GS46</accession>
<evidence type="ECO:0000313" key="8">
    <source>
        <dbReference type="Proteomes" id="UP000777002"/>
    </source>
</evidence>
<evidence type="ECO:0000256" key="6">
    <source>
        <dbReference type="SAM" id="MobiDB-lite"/>
    </source>
</evidence>
<comment type="caution">
    <text evidence="7">The sequence shown here is derived from an EMBL/GenBank/DDBJ whole genome shotgun (WGS) entry which is preliminary data.</text>
</comment>
<reference evidence="7 8" key="1">
    <citation type="journal article" date="2021" name="Sci. Rep.">
        <title>The distribution of antibiotic resistance genes in chicken gut microbiota commensals.</title>
        <authorList>
            <person name="Juricova H."/>
            <person name="Matiasovicova J."/>
            <person name="Kubasova T."/>
            <person name="Cejkova D."/>
            <person name="Rychlik I."/>
        </authorList>
    </citation>
    <scope>NUCLEOTIDE SEQUENCE [LARGE SCALE GENOMIC DNA]</scope>
    <source>
        <strain evidence="7 8">An562</strain>
    </source>
</reference>
<gene>
    <name evidence="5 7" type="primary">rpmF</name>
    <name evidence="7" type="ORF">H5985_03125</name>
</gene>
<dbReference type="InterPro" id="IPR044957">
    <property type="entry name" value="Ribosomal_bL32_bact"/>
</dbReference>
<organism evidence="7 8">
    <name type="scientific">Parasutterella secunda</name>
    <dbReference type="NCBI Taxonomy" id="626947"/>
    <lineage>
        <taxon>Bacteria</taxon>
        <taxon>Pseudomonadati</taxon>
        <taxon>Pseudomonadota</taxon>
        <taxon>Betaproteobacteria</taxon>
        <taxon>Burkholderiales</taxon>
        <taxon>Sutterellaceae</taxon>
        <taxon>Parasutterella</taxon>
    </lineage>
</organism>
<dbReference type="InterPro" id="IPR002677">
    <property type="entry name" value="Ribosomal_bL32"/>
</dbReference>
<dbReference type="RefSeq" id="WP_022472295.1">
    <property type="nucleotide sequence ID" value="NZ_JACJKX010000003.1"/>
</dbReference>
<evidence type="ECO:0000256" key="5">
    <source>
        <dbReference type="HAMAP-Rule" id="MF_00340"/>
    </source>
</evidence>
<evidence type="ECO:0000313" key="7">
    <source>
        <dbReference type="EMBL" id="MBM6928264.1"/>
    </source>
</evidence>
<dbReference type="InterPro" id="IPR011332">
    <property type="entry name" value="Ribosomal_zn-bd"/>
</dbReference>
<evidence type="ECO:0000256" key="4">
    <source>
        <dbReference type="ARBA" id="ARBA00035178"/>
    </source>
</evidence>
<dbReference type="NCBIfam" id="TIGR01031">
    <property type="entry name" value="rpmF_bact"/>
    <property type="match status" value="1"/>
</dbReference>
<dbReference type="Proteomes" id="UP000777002">
    <property type="component" value="Unassembled WGS sequence"/>
</dbReference>
<proteinExistence type="inferred from homology"/>
<keyword evidence="2 5" id="KW-0689">Ribosomal protein</keyword>
<dbReference type="PANTHER" id="PTHR35534:SF1">
    <property type="entry name" value="LARGE RIBOSOMAL SUBUNIT PROTEIN BL32"/>
    <property type="match status" value="1"/>
</dbReference>
<evidence type="ECO:0000256" key="1">
    <source>
        <dbReference type="ARBA" id="ARBA00008560"/>
    </source>
</evidence>
<evidence type="ECO:0000256" key="2">
    <source>
        <dbReference type="ARBA" id="ARBA00022980"/>
    </source>
</evidence>
<dbReference type="EMBL" id="JACJKX010000003">
    <property type="protein sequence ID" value="MBM6928264.1"/>
    <property type="molecule type" value="Genomic_DNA"/>
</dbReference>
<keyword evidence="3 5" id="KW-0687">Ribonucleoprotein</keyword>
<comment type="similarity">
    <text evidence="1 5">Belongs to the bacterial ribosomal protein bL32 family.</text>
</comment>
<dbReference type="Pfam" id="PF01783">
    <property type="entry name" value="Ribosomal_L32p"/>
    <property type="match status" value="1"/>
</dbReference>
<sequence>MAVQQNKKSTNKRGNHRAHDFLTNPATAVEPKTGEVHLRHHISPNGFYRGKKVIDVKGE</sequence>
<dbReference type="SUPFAM" id="SSF57829">
    <property type="entry name" value="Zn-binding ribosomal proteins"/>
    <property type="match status" value="1"/>
</dbReference>
<dbReference type="GO" id="GO:0005840">
    <property type="term" value="C:ribosome"/>
    <property type="evidence" value="ECO:0007669"/>
    <property type="project" value="UniProtKB-KW"/>
</dbReference>
<protein>
    <recommendedName>
        <fullName evidence="4 5">Large ribosomal subunit protein bL32</fullName>
    </recommendedName>
</protein>
<feature type="region of interest" description="Disordered" evidence="6">
    <location>
        <begin position="1"/>
        <end position="28"/>
    </location>
</feature>
<dbReference type="PANTHER" id="PTHR35534">
    <property type="entry name" value="50S RIBOSOMAL PROTEIN L32"/>
    <property type="match status" value="1"/>
</dbReference>